<dbReference type="Pfam" id="PF00571">
    <property type="entry name" value="CBS"/>
    <property type="match status" value="2"/>
</dbReference>
<keyword evidence="1 2" id="KW-0129">CBS domain</keyword>
<protein>
    <recommendedName>
        <fullName evidence="3">CBS domain-containing protein</fullName>
    </recommendedName>
</protein>
<dbReference type="EMBL" id="CP009286">
    <property type="protein sequence ID" value="AIQ63749.1"/>
    <property type="molecule type" value="Genomic_DNA"/>
</dbReference>
<dbReference type="InterPro" id="IPR000644">
    <property type="entry name" value="CBS_dom"/>
</dbReference>
<sequence>MKKTVQEVMTTQPATVTLQDNIYEAAVKMRDHDTGFIPVVDFSDGHTLIGVVTDRDLVVRGYAEKHSGSTSIENVMTTGIRCATQYMEVDEAAELMAEQQIRRLPVTDGDKLIGVVSLGDLAVRNIFADNAGDALSDISEQHRVH</sequence>
<gene>
    <name evidence="4" type="ORF">PSTEL_12300</name>
</gene>
<dbReference type="Gene3D" id="3.10.580.10">
    <property type="entry name" value="CBS-domain"/>
    <property type="match status" value="1"/>
</dbReference>
<proteinExistence type="predicted"/>
<dbReference type="InterPro" id="IPR051257">
    <property type="entry name" value="Diverse_CBS-Domain"/>
</dbReference>
<dbReference type="CDD" id="cd04622">
    <property type="entry name" value="CBS_pair_HRP1_like"/>
    <property type="match status" value="1"/>
</dbReference>
<dbReference type="STRING" id="169760.PSTEL_12300"/>
<dbReference type="Proteomes" id="UP000029507">
    <property type="component" value="Chromosome"/>
</dbReference>
<dbReference type="PANTHER" id="PTHR43080:SF2">
    <property type="entry name" value="CBS DOMAIN-CONTAINING PROTEIN"/>
    <property type="match status" value="1"/>
</dbReference>
<dbReference type="HOGENOM" id="CLU_040681_12_0_9"/>
<accession>A0A089N4T1</accession>
<dbReference type="PANTHER" id="PTHR43080">
    <property type="entry name" value="CBS DOMAIN-CONTAINING PROTEIN CBSX3, MITOCHONDRIAL"/>
    <property type="match status" value="1"/>
</dbReference>
<evidence type="ECO:0000259" key="3">
    <source>
        <dbReference type="PROSITE" id="PS51371"/>
    </source>
</evidence>
<dbReference type="SMART" id="SM00116">
    <property type="entry name" value="CBS"/>
    <property type="match status" value="2"/>
</dbReference>
<dbReference type="PROSITE" id="PS51371">
    <property type="entry name" value="CBS"/>
    <property type="match status" value="2"/>
</dbReference>
<name>A0A089N4T1_9BACL</name>
<keyword evidence="5" id="KW-1185">Reference proteome</keyword>
<evidence type="ECO:0000313" key="4">
    <source>
        <dbReference type="EMBL" id="AIQ63749.1"/>
    </source>
</evidence>
<organism evidence="4 5">
    <name type="scientific">Paenibacillus stellifer</name>
    <dbReference type="NCBI Taxonomy" id="169760"/>
    <lineage>
        <taxon>Bacteria</taxon>
        <taxon>Bacillati</taxon>
        <taxon>Bacillota</taxon>
        <taxon>Bacilli</taxon>
        <taxon>Bacillales</taxon>
        <taxon>Paenibacillaceae</taxon>
        <taxon>Paenibacillus</taxon>
    </lineage>
</organism>
<feature type="domain" description="CBS" evidence="3">
    <location>
        <begin position="76"/>
        <end position="135"/>
    </location>
</feature>
<dbReference type="SUPFAM" id="SSF54631">
    <property type="entry name" value="CBS-domain pair"/>
    <property type="match status" value="1"/>
</dbReference>
<dbReference type="InterPro" id="IPR046342">
    <property type="entry name" value="CBS_dom_sf"/>
</dbReference>
<reference evidence="4 5" key="1">
    <citation type="submission" date="2014-08" db="EMBL/GenBank/DDBJ databases">
        <title>Comparative genomics of the Paenibacillus odorifer group.</title>
        <authorList>
            <person name="den Bakker H.C."/>
            <person name="Tsai Y.-C."/>
            <person name="Martin N."/>
            <person name="Korlach J."/>
            <person name="Wiedmann M."/>
        </authorList>
    </citation>
    <scope>NUCLEOTIDE SEQUENCE [LARGE SCALE GENOMIC DNA]</scope>
    <source>
        <strain evidence="4 5">DSM 14472</strain>
    </source>
</reference>
<dbReference type="KEGG" id="pste:PSTEL_12300"/>
<feature type="domain" description="CBS" evidence="3">
    <location>
        <begin position="9"/>
        <end position="68"/>
    </location>
</feature>
<evidence type="ECO:0000256" key="2">
    <source>
        <dbReference type="PROSITE-ProRule" id="PRU00703"/>
    </source>
</evidence>
<evidence type="ECO:0000256" key="1">
    <source>
        <dbReference type="ARBA" id="ARBA00023122"/>
    </source>
</evidence>
<dbReference type="AlphaFoldDB" id="A0A089N4T1"/>
<evidence type="ECO:0000313" key="5">
    <source>
        <dbReference type="Proteomes" id="UP000029507"/>
    </source>
</evidence>